<name>A0A3S4RBS2_9ACTO</name>
<gene>
    <name evidence="2" type="ORF">NCTC11636_01936</name>
</gene>
<accession>A0A3S4RBS2</accession>
<keyword evidence="1" id="KW-0472">Membrane</keyword>
<sequence>MIACGVMAALECARRCDPPAGVVLLAGFSAFIVTIAAYSMVSARIANSVSPAYDESDLRLPTVLRSGIQVQYSAAEPLDVMGAWLTTGLALVLGTVALRLITSRRHLAVLRALVVPGLIVCVLMSLVVLAAPHVETEAVWPTDTLLKLSVGETRLLGAASLLTVYSSSVTRWFTGRADPVR</sequence>
<evidence type="ECO:0000256" key="1">
    <source>
        <dbReference type="SAM" id="Phobius"/>
    </source>
</evidence>
<dbReference type="Proteomes" id="UP000266895">
    <property type="component" value="Chromosome"/>
</dbReference>
<proteinExistence type="predicted"/>
<dbReference type="AlphaFoldDB" id="A0A3S4RBS2"/>
<keyword evidence="3" id="KW-1185">Reference proteome</keyword>
<feature type="transmembrane region" description="Helical" evidence="1">
    <location>
        <begin position="113"/>
        <end position="134"/>
    </location>
</feature>
<evidence type="ECO:0000313" key="3">
    <source>
        <dbReference type="Proteomes" id="UP000266895"/>
    </source>
</evidence>
<evidence type="ECO:0000313" key="2">
    <source>
        <dbReference type="EMBL" id="VEG29216.1"/>
    </source>
</evidence>
<keyword evidence="1" id="KW-1133">Transmembrane helix</keyword>
<keyword evidence="1" id="KW-0812">Transmembrane</keyword>
<protein>
    <submittedName>
        <fullName evidence="2">Uncharacterized protein</fullName>
    </submittedName>
</protein>
<feature type="transmembrane region" description="Helical" evidence="1">
    <location>
        <begin position="21"/>
        <end position="41"/>
    </location>
</feature>
<dbReference type="EMBL" id="LR134350">
    <property type="protein sequence ID" value="VEG29216.1"/>
    <property type="molecule type" value="Genomic_DNA"/>
</dbReference>
<dbReference type="KEGG" id="ahw:NCTC11636_01936"/>
<organism evidence="2 3">
    <name type="scientific">Actinomyces howellii</name>
    <dbReference type="NCBI Taxonomy" id="52771"/>
    <lineage>
        <taxon>Bacteria</taxon>
        <taxon>Bacillati</taxon>
        <taxon>Actinomycetota</taxon>
        <taxon>Actinomycetes</taxon>
        <taxon>Actinomycetales</taxon>
        <taxon>Actinomycetaceae</taxon>
        <taxon>Actinomyces</taxon>
    </lineage>
</organism>
<reference evidence="2 3" key="1">
    <citation type="submission" date="2018-12" db="EMBL/GenBank/DDBJ databases">
        <authorList>
            <consortium name="Pathogen Informatics"/>
        </authorList>
    </citation>
    <scope>NUCLEOTIDE SEQUENCE [LARGE SCALE GENOMIC DNA]</scope>
    <source>
        <strain evidence="2 3">NCTC11636</strain>
    </source>
</reference>
<feature type="transmembrane region" description="Helical" evidence="1">
    <location>
        <begin position="81"/>
        <end position="101"/>
    </location>
</feature>